<dbReference type="CDD" id="cd00200">
    <property type="entry name" value="WD40"/>
    <property type="match status" value="2"/>
</dbReference>
<dbReference type="SUPFAM" id="SSF50969">
    <property type="entry name" value="YVTN repeat-like/Quinoprotein amine dehydrogenase"/>
    <property type="match status" value="2"/>
</dbReference>
<feature type="region of interest" description="Disordered" evidence="7">
    <location>
        <begin position="80"/>
        <end position="100"/>
    </location>
</feature>
<dbReference type="GO" id="GO:0005524">
    <property type="term" value="F:ATP binding"/>
    <property type="evidence" value="ECO:0007669"/>
    <property type="project" value="UniProtKB-UniRule"/>
</dbReference>
<dbReference type="Gene3D" id="2.130.10.10">
    <property type="entry name" value="YVTN repeat-like/Quinoprotein amine dehydrogenase"/>
    <property type="match status" value="4"/>
</dbReference>
<evidence type="ECO:0000256" key="2">
    <source>
        <dbReference type="ARBA" id="ARBA00022737"/>
    </source>
</evidence>
<dbReference type="PANTHER" id="PTHR19848:SF8">
    <property type="entry name" value="F-BOX AND WD REPEAT DOMAIN CONTAINING 7"/>
    <property type="match status" value="1"/>
</dbReference>
<evidence type="ECO:0000256" key="7">
    <source>
        <dbReference type="SAM" id="MobiDB-lite"/>
    </source>
</evidence>
<dbReference type="InterPro" id="IPR000719">
    <property type="entry name" value="Prot_kinase_dom"/>
</dbReference>
<evidence type="ECO:0000256" key="4">
    <source>
        <dbReference type="ARBA" id="ARBA00022840"/>
    </source>
</evidence>
<feature type="repeat" description="WD" evidence="5">
    <location>
        <begin position="778"/>
        <end position="809"/>
    </location>
</feature>
<dbReference type="KEGG" id="acaf:CA12_10170"/>
<dbReference type="PROSITE" id="PS50294">
    <property type="entry name" value="WD_REPEATS_REGION"/>
    <property type="match status" value="2"/>
</dbReference>
<dbReference type="CDD" id="cd14014">
    <property type="entry name" value="STKc_PknB_like"/>
    <property type="match status" value="1"/>
</dbReference>
<accession>A0A517P6D1</accession>
<dbReference type="Proteomes" id="UP000318741">
    <property type="component" value="Chromosome"/>
</dbReference>
<feature type="domain" description="Protein kinase" evidence="8">
    <location>
        <begin position="107"/>
        <end position="368"/>
    </location>
</feature>
<dbReference type="InterPro" id="IPR018391">
    <property type="entry name" value="PQQ_b-propeller_rpt"/>
</dbReference>
<feature type="compositionally biased region" description="Low complexity" evidence="7">
    <location>
        <begin position="10"/>
        <end position="21"/>
    </location>
</feature>
<feature type="region of interest" description="Disordered" evidence="7">
    <location>
        <begin position="910"/>
        <end position="950"/>
    </location>
</feature>
<dbReference type="InterPro" id="IPR015943">
    <property type="entry name" value="WD40/YVTN_repeat-like_dom_sf"/>
</dbReference>
<keyword evidence="4 6" id="KW-0067">ATP-binding</keyword>
<dbReference type="PROSITE" id="PS50082">
    <property type="entry name" value="WD_REPEATS_2"/>
    <property type="match status" value="3"/>
</dbReference>
<dbReference type="InterPro" id="IPR011044">
    <property type="entry name" value="Quino_amine_DH_bsu"/>
</dbReference>
<protein>
    <submittedName>
        <fullName evidence="9">Serine/threonine-protein kinase PknB</fullName>
        <ecNumber evidence="9">2.7.11.1</ecNumber>
    </submittedName>
</protein>
<keyword evidence="3 6" id="KW-0547">Nucleotide-binding</keyword>
<feature type="region of interest" description="Disordered" evidence="7">
    <location>
        <begin position="522"/>
        <end position="541"/>
    </location>
</feature>
<dbReference type="Gene3D" id="1.10.510.10">
    <property type="entry name" value="Transferase(Phosphotransferase) domain 1"/>
    <property type="match status" value="1"/>
</dbReference>
<dbReference type="InterPro" id="IPR011009">
    <property type="entry name" value="Kinase-like_dom_sf"/>
</dbReference>
<evidence type="ECO:0000256" key="1">
    <source>
        <dbReference type="ARBA" id="ARBA00022574"/>
    </source>
</evidence>
<evidence type="ECO:0000259" key="8">
    <source>
        <dbReference type="PROSITE" id="PS50011"/>
    </source>
</evidence>
<feature type="compositionally biased region" description="Low complexity" evidence="7">
    <location>
        <begin position="910"/>
        <end position="922"/>
    </location>
</feature>
<dbReference type="EC" id="2.7.11.1" evidence="9"/>
<proteinExistence type="predicted"/>
<evidence type="ECO:0000313" key="10">
    <source>
        <dbReference type="Proteomes" id="UP000318741"/>
    </source>
</evidence>
<evidence type="ECO:0000256" key="5">
    <source>
        <dbReference type="PROSITE-ProRule" id="PRU00221"/>
    </source>
</evidence>
<dbReference type="InterPro" id="IPR001680">
    <property type="entry name" value="WD40_rpt"/>
</dbReference>
<dbReference type="Gene3D" id="3.30.200.20">
    <property type="entry name" value="Phosphorylase Kinase, domain 1"/>
    <property type="match status" value="1"/>
</dbReference>
<reference evidence="9 10" key="1">
    <citation type="submission" date="2019-02" db="EMBL/GenBank/DDBJ databases">
        <title>Deep-cultivation of Planctomycetes and their phenomic and genomic characterization uncovers novel biology.</title>
        <authorList>
            <person name="Wiegand S."/>
            <person name="Jogler M."/>
            <person name="Boedeker C."/>
            <person name="Pinto D."/>
            <person name="Vollmers J."/>
            <person name="Rivas-Marin E."/>
            <person name="Kohn T."/>
            <person name="Peeters S.H."/>
            <person name="Heuer A."/>
            <person name="Rast P."/>
            <person name="Oberbeckmann S."/>
            <person name="Bunk B."/>
            <person name="Jeske O."/>
            <person name="Meyerdierks A."/>
            <person name="Storesund J.E."/>
            <person name="Kallscheuer N."/>
            <person name="Luecker S."/>
            <person name="Lage O.M."/>
            <person name="Pohl T."/>
            <person name="Merkel B.J."/>
            <person name="Hornburger P."/>
            <person name="Mueller R.-W."/>
            <person name="Bruemmer F."/>
            <person name="Labrenz M."/>
            <person name="Spormann A.M."/>
            <person name="Op den Camp H."/>
            <person name="Overmann J."/>
            <person name="Amann R."/>
            <person name="Jetten M.S.M."/>
            <person name="Mascher T."/>
            <person name="Medema M.H."/>
            <person name="Devos D.P."/>
            <person name="Kaster A.-K."/>
            <person name="Ovreas L."/>
            <person name="Rohde M."/>
            <person name="Galperin M.Y."/>
            <person name="Jogler C."/>
        </authorList>
    </citation>
    <scope>NUCLEOTIDE SEQUENCE [LARGE SCALE GENOMIC DNA]</scope>
    <source>
        <strain evidence="9 10">CA12</strain>
    </source>
</reference>
<dbReference type="SMART" id="SM00320">
    <property type="entry name" value="WD40"/>
    <property type="match status" value="12"/>
</dbReference>
<dbReference type="InterPro" id="IPR008271">
    <property type="entry name" value="Ser/Thr_kinase_AS"/>
</dbReference>
<feature type="repeat" description="WD" evidence="5">
    <location>
        <begin position="1007"/>
        <end position="1041"/>
    </location>
</feature>
<organism evidence="9 10">
    <name type="scientific">Alienimonas californiensis</name>
    <dbReference type="NCBI Taxonomy" id="2527989"/>
    <lineage>
        <taxon>Bacteria</taxon>
        <taxon>Pseudomonadati</taxon>
        <taxon>Planctomycetota</taxon>
        <taxon>Planctomycetia</taxon>
        <taxon>Planctomycetales</taxon>
        <taxon>Planctomycetaceae</taxon>
        <taxon>Alienimonas</taxon>
    </lineage>
</organism>
<dbReference type="PROSITE" id="PS00108">
    <property type="entry name" value="PROTEIN_KINASE_ST"/>
    <property type="match status" value="1"/>
</dbReference>
<sequence>MSARSVADSAANPQAAGPGAADSAGETAADRLFLEAVDREDPADRAALLDARCEGDPALRAEVEALLAAHGAAGGVLDRTLDGGPTKSPENPDAAEFPPLPETLGDYRVLEPVGRGGMGVVWRARDRRLDRIVAIKALAPQLAADPVARRRFVREARAAAAVTHPHVVTIHAVEPDGPTPFLVMEYVAGRSLKEKLDADGPLELRETLRIGAQIAAGLAAAHERGLIHRDVKPGNVLLENGVERVKLTDFGLARVADDVALTRTGQIAGTPQYMSPEQAEGTLIDVRSDLFSLGGVLYAMAAGRPPFRGDSTLTVLRGVCDLSPRPLREENPEVPPWLAALVERLLAKNPDDRGLSAAEVAALLNRRLTELENPGLPTLPESEAVLPPDRSPSPHLASNPTRRPARGRGLRRWATAAAVLLASLVGMGAAEATGVTEIVPTVVRLVRGEGVLVVSVSDPEVGVTIEGEDLLITGAGAGEIRLKPGAYTVKGTRDGEPVFQEVITVERSGREVVNVHWEPKDAAGRPADLADHRPPAGRDREPRTLDEFRAMWPRLSGTEAAAARAEQAPQFIPPQFGVLAPVGGAGAVSLVRRFEGHTAPAKSVAVSPDGKRVASGSGFPKGDRTARVWEVATGRERHVFEHPAAVMDVTFSPDGERLLTGAADGFARVFDLDSGEELRRYRGTNVLMDVTFSPDRASVLAASHFGEAVYVWDADTGDVAHVLKHERRRPLRVAVTPDGERVVAADEGGQLLIWSLDDGAFLKALPAAAPDRRGSVGLALSPDGRQAMTADNAGLVRLWDLDSGTQLWSMMSGVTAVQGLALAPDGATALAVGGAGPVGSRALALIDWKTGEKRLELGYEGGFLWDVAFLPDGDRFVTVSGARWMKGAALPTGDNAVSLWRLSAARPAVDRPAAAAPGTAARTDQGPRRSGDGPQFVQPRYPTFGPEGPRQNEAALSLVRRFEGHDAAPAAVAVSPDGKLAASGSGRPIGDRTARVWDVETGKLLHTFEHDASVYVVAFSPKGHRLLTGAADGVARVWNLSGPGGVGRVVREFRASDALLDIAYGPDDTIDGGIVIGAAADRKVYVWKANTGDVIHVLKHDGERPTRAAVTPDGRRVVATDRSGQLLVWDLDDGKFLKAIPVGLPNHEGDGDGGLALLADGKRALVGDDAGIVRLWDLDTGEEVWSTMCGVVAIQAIALSPDGNVALIGGGSGTPQNRALSVLDVRTGVKQFDRGYEGGFLWDVAFLPDGKRFVTAAGSRWFRNKPLATDDNALGLWELNLGEPATAARASFLETGTFDDMAPPAPGATPDGFNDPAPEDLDEVEAD</sequence>
<dbReference type="PROSITE" id="PS00107">
    <property type="entry name" value="PROTEIN_KINASE_ATP"/>
    <property type="match status" value="1"/>
</dbReference>
<dbReference type="InterPro" id="IPR019775">
    <property type="entry name" value="WD40_repeat_CS"/>
</dbReference>
<feature type="region of interest" description="Disordered" evidence="7">
    <location>
        <begin position="372"/>
        <end position="409"/>
    </location>
</feature>
<keyword evidence="9" id="KW-0418">Kinase</keyword>
<feature type="binding site" evidence="6">
    <location>
        <position position="136"/>
    </location>
    <ligand>
        <name>ATP</name>
        <dbReference type="ChEBI" id="CHEBI:30616"/>
    </ligand>
</feature>
<name>A0A517P6D1_9PLAN</name>
<keyword evidence="9" id="KW-0808">Transferase</keyword>
<dbReference type="EMBL" id="CP036265">
    <property type="protein sequence ID" value="QDT14937.1"/>
    <property type="molecule type" value="Genomic_DNA"/>
</dbReference>
<dbReference type="InterPro" id="IPR017441">
    <property type="entry name" value="Protein_kinase_ATP_BS"/>
</dbReference>
<feature type="repeat" description="WD" evidence="5">
    <location>
        <begin position="639"/>
        <end position="680"/>
    </location>
</feature>
<feature type="region of interest" description="Disordered" evidence="7">
    <location>
        <begin position="1"/>
        <end position="27"/>
    </location>
</feature>
<dbReference type="InterPro" id="IPR011047">
    <property type="entry name" value="Quinoprotein_ADH-like_sf"/>
</dbReference>
<evidence type="ECO:0000313" key="9">
    <source>
        <dbReference type="EMBL" id="QDT14937.1"/>
    </source>
</evidence>
<keyword evidence="2" id="KW-0677">Repeat</keyword>
<dbReference type="PANTHER" id="PTHR19848">
    <property type="entry name" value="WD40 REPEAT PROTEIN"/>
    <property type="match status" value="1"/>
</dbReference>
<dbReference type="PROSITE" id="PS00678">
    <property type="entry name" value="WD_REPEATS_1"/>
    <property type="match status" value="1"/>
</dbReference>
<feature type="compositionally biased region" description="Acidic residues" evidence="7">
    <location>
        <begin position="1317"/>
        <end position="1327"/>
    </location>
</feature>
<feature type="region of interest" description="Disordered" evidence="7">
    <location>
        <begin position="1297"/>
        <end position="1327"/>
    </location>
</feature>
<dbReference type="GO" id="GO:0004674">
    <property type="term" value="F:protein serine/threonine kinase activity"/>
    <property type="evidence" value="ECO:0007669"/>
    <property type="project" value="UniProtKB-EC"/>
</dbReference>
<dbReference type="SMART" id="SM00220">
    <property type="entry name" value="S_TKc"/>
    <property type="match status" value="1"/>
</dbReference>
<dbReference type="SMART" id="SM00564">
    <property type="entry name" value="PQQ"/>
    <property type="match status" value="5"/>
</dbReference>
<dbReference type="Pfam" id="PF00069">
    <property type="entry name" value="Pkinase"/>
    <property type="match status" value="1"/>
</dbReference>
<dbReference type="Pfam" id="PF00400">
    <property type="entry name" value="WD40"/>
    <property type="match status" value="4"/>
</dbReference>
<dbReference type="RefSeq" id="WP_207622148.1">
    <property type="nucleotide sequence ID" value="NZ_CP036265.1"/>
</dbReference>
<dbReference type="SUPFAM" id="SSF50998">
    <property type="entry name" value="Quinoprotein alcohol dehydrogenase-like"/>
    <property type="match status" value="1"/>
</dbReference>
<keyword evidence="1 5" id="KW-0853">WD repeat</keyword>
<dbReference type="SUPFAM" id="SSF56112">
    <property type="entry name" value="Protein kinase-like (PK-like)"/>
    <property type="match status" value="1"/>
</dbReference>
<gene>
    <name evidence="9" type="primary">pknB_8</name>
    <name evidence="9" type="ORF">CA12_10170</name>
</gene>
<dbReference type="PROSITE" id="PS50011">
    <property type="entry name" value="PROTEIN_KINASE_DOM"/>
    <property type="match status" value="1"/>
</dbReference>
<keyword evidence="10" id="KW-1185">Reference proteome</keyword>
<evidence type="ECO:0000256" key="3">
    <source>
        <dbReference type="ARBA" id="ARBA00022741"/>
    </source>
</evidence>
<evidence type="ECO:0000256" key="6">
    <source>
        <dbReference type="PROSITE-ProRule" id="PRU10141"/>
    </source>
</evidence>